<dbReference type="PANTHER" id="PTHR38926">
    <property type="entry name" value="F-BOX DOMAIN CONTAINING PROTEIN, EXPRESSED"/>
    <property type="match status" value="1"/>
</dbReference>
<dbReference type="EMBL" id="LNZH02000195">
    <property type="protein sequence ID" value="OCB87103.1"/>
    <property type="molecule type" value="Genomic_DNA"/>
</dbReference>
<reference evidence="1" key="1">
    <citation type="submission" date="2016-06" db="EMBL/GenBank/DDBJ databases">
        <title>Draft Genome sequence of the fungus Inonotus baumii.</title>
        <authorList>
            <person name="Zhu H."/>
            <person name="Lin W."/>
        </authorList>
    </citation>
    <scope>NUCLEOTIDE SEQUENCE</scope>
    <source>
        <strain evidence="1">821</strain>
    </source>
</reference>
<dbReference type="Gene3D" id="3.80.10.10">
    <property type="entry name" value="Ribonuclease Inhibitor"/>
    <property type="match status" value="1"/>
</dbReference>
<dbReference type="InterPro" id="IPR032675">
    <property type="entry name" value="LRR_dom_sf"/>
</dbReference>
<gene>
    <name evidence="1" type="ORF">A7U60_g5838</name>
</gene>
<name>A0A9Q5HW49_SANBA</name>
<dbReference type="Proteomes" id="UP000757232">
    <property type="component" value="Unassembled WGS sequence"/>
</dbReference>
<proteinExistence type="predicted"/>
<accession>A0A9Q5HW49</accession>
<comment type="caution">
    <text evidence="1">The sequence shown here is derived from an EMBL/GenBank/DDBJ whole genome shotgun (WGS) entry which is preliminary data.</text>
</comment>
<sequence>MDEKTVVDNSSLDVLTAALDRLQIGCRLDSQNLWLGKTPEQLCRVTPDSDVEQTATSLLDTIQQLKRVSQLLDALSNSAKAFISALREKSTPIIFQHGITSLPDEVLTKIYEYIKDHYDPVPAMDENGANRKYSRSNKYNVCQRIRHLAKSSPTLWTTLHSRMHREEFKMYLKRSKNAHLSIIFPSPCPDRSFYKFLSDILPHNQRWKEVTIECASDVPFAWESLNARSMQIPELQKLDLPALTSLTVRSEGSRSSDSHTLDLFEDFFSHWKVPNLRHLSLCSVMPSRIHQYGNVVTSLTFNFSDMDVVLQYFFSFLATLPNLREFTLEGVLPTNALQETFQHSASFPHLTFLALRKCDNETLRFILQTFDMPKVSKLVLDMDISNYATMDLSFLPIMYRYTSFISQIKSLDLSLDRSSSHVHPHGTLDHLLMNFNSLEHFSLSSTPTRPFLPTGKTLEALMFFTVRKWGLKTIRVRDCSDLSATLPRIMYYLARRRTPAPKGGSCSIPAKEGETEENRFESLEIVGRTSFIEGDFAFVPREKIVWVPDD</sequence>
<evidence type="ECO:0000313" key="2">
    <source>
        <dbReference type="Proteomes" id="UP000757232"/>
    </source>
</evidence>
<dbReference type="OrthoDB" id="2269034at2759"/>
<organism evidence="1 2">
    <name type="scientific">Sanghuangporus baumii</name>
    <name type="common">Phellinus baumii</name>
    <dbReference type="NCBI Taxonomy" id="108892"/>
    <lineage>
        <taxon>Eukaryota</taxon>
        <taxon>Fungi</taxon>
        <taxon>Dikarya</taxon>
        <taxon>Basidiomycota</taxon>
        <taxon>Agaricomycotina</taxon>
        <taxon>Agaricomycetes</taxon>
        <taxon>Hymenochaetales</taxon>
        <taxon>Hymenochaetaceae</taxon>
        <taxon>Sanghuangporus</taxon>
    </lineage>
</organism>
<dbReference type="AlphaFoldDB" id="A0A9Q5HW49"/>
<keyword evidence="2" id="KW-1185">Reference proteome</keyword>
<dbReference type="SUPFAM" id="SSF52047">
    <property type="entry name" value="RNI-like"/>
    <property type="match status" value="1"/>
</dbReference>
<dbReference type="PANTHER" id="PTHR38926:SF72">
    <property type="entry name" value="IM:7136021-RELATED"/>
    <property type="match status" value="1"/>
</dbReference>
<protein>
    <recommendedName>
        <fullName evidence="3">F-box domain-containing protein</fullName>
    </recommendedName>
</protein>
<evidence type="ECO:0008006" key="3">
    <source>
        <dbReference type="Google" id="ProtNLM"/>
    </source>
</evidence>
<evidence type="ECO:0000313" key="1">
    <source>
        <dbReference type="EMBL" id="OCB87103.1"/>
    </source>
</evidence>